<organism evidence="4 5">
    <name type="scientific">Jimgerdemannia flammicorona</name>
    <dbReference type="NCBI Taxonomy" id="994334"/>
    <lineage>
        <taxon>Eukaryota</taxon>
        <taxon>Fungi</taxon>
        <taxon>Fungi incertae sedis</taxon>
        <taxon>Mucoromycota</taxon>
        <taxon>Mucoromycotina</taxon>
        <taxon>Endogonomycetes</taxon>
        <taxon>Endogonales</taxon>
        <taxon>Endogonaceae</taxon>
        <taxon>Jimgerdemannia</taxon>
    </lineage>
</organism>
<keyword evidence="2 3" id="KW-0175">Coiled coil</keyword>
<dbReference type="InterPro" id="IPR010754">
    <property type="entry name" value="OPA3-like"/>
</dbReference>
<comment type="similarity">
    <text evidence="1">Belongs to the OPA3 family.</text>
</comment>
<proteinExistence type="inferred from homology"/>
<dbReference type="Proteomes" id="UP000274822">
    <property type="component" value="Unassembled WGS sequence"/>
</dbReference>
<evidence type="ECO:0000313" key="5">
    <source>
        <dbReference type="Proteomes" id="UP000274822"/>
    </source>
</evidence>
<evidence type="ECO:0000256" key="3">
    <source>
        <dbReference type="SAM" id="Coils"/>
    </source>
</evidence>
<dbReference type="PANTHER" id="PTHR12499:SF0">
    <property type="entry name" value="OPTIC ATROPHY 3 PROTEIN"/>
    <property type="match status" value="1"/>
</dbReference>
<gene>
    <name evidence="4" type="ORF">BC938DRAFT_483012</name>
</gene>
<accession>A0A433R0A6</accession>
<reference evidence="4 5" key="1">
    <citation type="journal article" date="2018" name="New Phytol.">
        <title>Phylogenomics of Endogonaceae and evolution of mycorrhizas within Mucoromycota.</title>
        <authorList>
            <person name="Chang Y."/>
            <person name="Desiro A."/>
            <person name="Na H."/>
            <person name="Sandor L."/>
            <person name="Lipzen A."/>
            <person name="Clum A."/>
            <person name="Barry K."/>
            <person name="Grigoriev I.V."/>
            <person name="Martin F.M."/>
            <person name="Stajich J.E."/>
            <person name="Smith M.E."/>
            <person name="Bonito G."/>
            <person name="Spatafora J.W."/>
        </authorList>
    </citation>
    <scope>NUCLEOTIDE SEQUENCE [LARGE SCALE GENOMIC DNA]</scope>
    <source>
        <strain evidence="4 5">AD002</strain>
    </source>
</reference>
<name>A0A433R0A6_9FUNG</name>
<dbReference type="Pfam" id="PF07047">
    <property type="entry name" value="OPA3"/>
    <property type="match status" value="1"/>
</dbReference>
<protein>
    <submittedName>
        <fullName evidence="4">Optic atrophy 3 protein-domain-containing protein</fullName>
    </submittedName>
</protein>
<keyword evidence="5" id="KW-1185">Reference proteome</keyword>
<dbReference type="AlphaFoldDB" id="A0A433R0A6"/>
<dbReference type="PANTHER" id="PTHR12499">
    <property type="entry name" value="OPTIC ATROPHY 3 PROTEIN OPA3"/>
    <property type="match status" value="1"/>
</dbReference>
<feature type="coiled-coil region" evidence="3">
    <location>
        <begin position="141"/>
        <end position="175"/>
    </location>
</feature>
<evidence type="ECO:0000256" key="1">
    <source>
        <dbReference type="ARBA" id="ARBA00007584"/>
    </source>
</evidence>
<evidence type="ECO:0000313" key="4">
    <source>
        <dbReference type="EMBL" id="RUS35472.1"/>
    </source>
</evidence>
<dbReference type="EMBL" id="RBNJ01000081">
    <property type="protein sequence ID" value="RUS35472.1"/>
    <property type="molecule type" value="Genomic_DNA"/>
</dbReference>
<sequence>MDDHVSLCYVTTQLEPPNLPLSSPLPSAMSTIKVGSLIVRTLAKPVANYIKNQAKQHPSFRDFCINVAQTAHRLEMTLKMNFLGYKKEVIRPLNNTKAIEMGANFLSDSIIFAVAATLITVETARSRISTNRRNHFIDDSINRLEDDAHRLNEAIAETQALSKKLQKQVHDLRQDNMVMRTILDEILSVSMGLRHHTAYDGSVVMTIPGLEASLSKENMIPLPVKEPRVNESLATDS</sequence>
<comment type="caution">
    <text evidence="4">The sequence shown here is derived from an EMBL/GenBank/DDBJ whole genome shotgun (WGS) entry which is preliminary data.</text>
</comment>
<dbReference type="GO" id="GO:0005739">
    <property type="term" value="C:mitochondrion"/>
    <property type="evidence" value="ECO:0007669"/>
    <property type="project" value="TreeGrafter"/>
</dbReference>
<dbReference type="GO" id="GO:0019216">
    <property type="term" value="P:regulation of lipid metabolic process"/>
    <property type="evidence" value="ECO:0007669"/>
    <property type="project" value="TreeGrafter"/>
</dbReference>
<evidence type="ECO:0000256" key="2">
    <source>
        <dbReference type="ARBA" id="ARBA00023054"/>
    </source>
</evidence>